<evidence type="ECO:0000313" key="1">
    <source>
        <dbReference type="EMBL" id="TLG17943.1"/>
    </source>
</evidence>
<comment type="caution">
    <text evidence="1">The sequence shown here is derived from an EMBL/GenBank/DDBJ whole genome shotgun (WGS) entry which is preliminary data.</text>
</comment>
<dbReference type="RefSeq" id="WP_138454697.1">
    <property type="nucleotide sequence ID" value="NZ_VBUU01000001.1"/>
</dbReference>
<dbReference type="AlphaFoldDB" id="A0A5R8PL26"/>
<reference evidence="1 2" key="1">
    <citation type="submission" date="2019-05" db="EMBL/GenBank/DDBJ databases">
        <title>Genomes sequences of two Nocardia cyriacigeorgica environmental isolates, type strains Nocardia asteroides ATCC 19247 and Nocardia cyriacigeorgica DSM 44484.</title>
        <authorList>
            <person name="Vautrin F."/>
            <person name="Bergeron E."/>
            <person name="Dubost A."/>
            <person name="Abrouk D."/>
            <person name="Rodriguez Nava V."/>
            <person name="Pujic P."/>
        </authorList>
    </citation>
    <scope>NUCLEOTIDE SEQUENCE [LARGE SCALE GENOMIC DNA]</scope>
    <source>
        <strain evidence="1 2">EML 1456</strain>
    </source>
</reference>
<dbReference type="Proteomes" id="UP000308349">
    <property type="component" value="Unassembled WGS sequence"/>
</dbReference>
<evidence type="ECO:0000313" key="2">
    <source>
        <dbReference type="Proteomes" id="UP000308349"/>
    </source>
</evidence>
<proteinExistence type="predicted"/>
<name>A0A5R8PL26_9NOCA</name>
<protein>
    <submittedName>
        <fullName evidence="1">Uncharacterized protein</fullName>
    </submittedName>
</protein>
<dbReference type="EMBL" id="VBUU01000001">
    <property type="protein sequence ID" value="TLG17943.1"/>
    <property type="molecule type" value="Genomic_DNA"/>
</dbReference>
<gene>
    <name evidence="1" type="ORF">FEK35_02135</name>
</gene>
<organism evidence="1 2">
    <name type="scientific">Nocardia cyriacigeorgica</name>
    <dbReference type="NCBI Taxonomy" id="135487"/>
    <lineage>
        <taxon>Bacteria</taxon>
        <taxon>Bacillati</taxon>
        <taxon>Actinomycetota</taxon>
        <taxon>Actinomycetes</taxon>
        <taxon>Mycobacteriales</taxon>
        <taxon>Nocardiaceae</taxon>
        <taxon>Nocardia</taxon>
    </lineage>
</organism>
<dbReference type="OrthoDB" id="4558190at2"/>
<accession>A0A5R8PL26</accession>
<sequence length="72" mass="8143">MTATDSPRPSEPDLRLSIFLHGRRFDYIACRTAAHRFILEWRARYHPDAVAVISTGTSDAPRLPCESLYLGP</sequence>